<feature type="region of interest" description="Disordered" evidence="1">
    <location>
        <begin position="162"/>
        <end position="199"/>
    </location>
</feature>
<evidence type="ECO:0000256" key="1">
    <source>
        <dbReference type="SAM" id="MobiDB-lite"/>
    </source>
</evidence>
<sequence>MQVEKISINTKLQPKRHSPGPSQSATSALRYLRFCIRLADFHMTASDIQRPSSLHPFSVPFITRLRLTAGRCQQQQQQQPPQQQQQRAKRNNQPYTFEQEAFVIYHHVDLDLPWEQVRALYMARWPAIDRTVGGLECAYYRTNLRMPVTTAGGDLLLVDPEAEQQQQQHHHAHGGAAMTPPATPELGPTAAAGDADEDGGGAAAKKQVWYLHYKGVAYRTKMVKCRKAKVALMERFPEELLDGANEWVREEHRVMARGAAERRRLQREEFLGARAVQSRGAMMYY</sequence>
<protein>
    <submittedName>
        <fullName evidence="2">Uncharacterized protein</fullName>
    </submittedName>
</protein>
<feature type="region of interest" description="Disordered" evidence="1">
    <location>
        <begin position="1"/>
        <end position="24"/>
    </location>
</feature>
<dbReference type="EMBL" id="JAHCVI010000001">
    <property type="protein sequence ID" value="KAG7290527.1"/>
    <property type="molecule type" value="Genomic_DNA"/>
</dbReference>
<evidence type="ECO:0000313" key="3">
    <source>
        <dbReference type="Proteomes" id="UP001197093"/>
    </source>
</evidence>
<reference evidence="2" key="1">
    <citation type="submission" date="2023-02" db="EMBL/GenBank/DDBJ databases">
        <authorList>
            <person name="Palmer J.M."/>
        </authorList>
    </citation>
    <scope>NUCLEOTIDE SEQUENCE</scope>
    <source>
        <strain evidence="2">FW57</strain>
    </source>
</reference>
<dbReference type="AlphaFoldDB" id="A0AAD4F2W3"/>
<name>A0AAD4F2W3_9PEZI</name>
<organism evidence="2 3">
    <name type="scientific">Staphylotrichum longicolle</name>
    <dbReference type="NCBI Taxonomy" id="669026"/>
    <lineage>
        <taxon>Eukaryota</taxon>
        <taxon>Fungi</taxon>
        <taxon>Dikarya</taxon>
        <taxon>Ascomycota</taxon>
        <taxon>Pezizomycotina</taxon>
        <taxon>Sordariomycetes</taxon>
        <taxon>Sordariomycetidae</taxon>
        <taxon>Sordariales</taxon>
        <taxon>Chaetomiaceae</taxon>
        <taxon>Staphylotrichum</taxon>
    </lineage>
</organism>
<feature type="region of interest" description="Disordered" evidence="1">
    <location>
        <begin position="73"/>
        <end position="92"/>
    </location>
</feature>
<gene>
    <name evidence="2" type="ORF">NEMBOFW57_000530</name>
</gene>
<keyword evidence="3" id="KW-1185">Reference proteome</keyword>
<comment type="caution">
    <text evidence="2">The sequence shown here is derived from an EMBL/GenBank/DDBJ whole genome shotgun (WGS) entry which is preliminary data.</text>
</comment>
<feature type="compositionally biased region" description="Low complexity" evidence="1">
    <location>
        <begin position="73"/>
        <end position="86"/>
    </location>
</feature>
<evidence type="ECO:0000313" key="2">
    <source>
        <dbReference type="EMBL" id="KAG7290527.1"/>
    </source>
</evidence>
<accession>A0AAD4F2W3</accession>
<proteinExistence type="predicted"/>
<dbReference type="Proteomes" id="UP001197093">
    <property type="component" value="Unassembled WGS sequence"/>
</dbReference>